<dbReference type="Proteomes" id="UP000294980">
    <property type="component" value="Unassembled WGS sequence"/>
</dbReference>
<feature type="transmembrane region" description="Helical" evidence="13">
    <location>
        <begin position="169"/>
        <end position="190"/>
    </location>
</feature>
<name>A0A4R2LEU3_9GAMM</name>
<evidence type="ECO:0000256" key="2">
    <source>
        <dbReference type="ARBA" id="ARBA00004429"/>
    </source>
</evidence>
<dbReference type="Pfam" id="PF03379">
    <property type="entry name" value="CcmB"/>
    <property type="match status" value="1"/>
</dbReference>
<dbReference type="GO" id="GO:0017004">
    <property type="term" value="P:cytochrome complex assembly"/>
    <property type="evidence" value="ECO:0007669"/>
    <property type="project" value="UniProtKB-KW"/>
</dbReference>
<keyword evidence="8 13" id="KW-0812">Transmembrane</keyword>
<feature type="transmembrane region" description="Helical" evidence="13">
    <location>
        <begin position="55"/>
        <end position="74"/>
    </location>
</feature>
<dbReference type="PIRSF" id="PIRSF002764">
    <property type="entry name" value="CcmB"/>
    <property type="match status" value="1"/>
</dbReference>
<reference evidence="14 15" key="1">
    <citation type="submission" date="2019-03" db="EMBL/GenBank/DDBJ databases">
        <title>Genomic Encyclopedia of Type Strains, Phase IV (KMG-IV): sequencing the most valuable type-strain genomes for metagenomic binning, comparative biology and taxonomic classification.</title>
        <authorList>
            <person name="Goeker M."/>
        </authorList>
    </citation>
    <scope>NUCLEOTIDE SEQUENCE [LARGE SCALE GENOMIC DNA]</scope>
    <source>
        <strain evidence="14 15">DSM 23344</strain>
    </source>
</reference>
<comment type="function">
    <text evidence="1 12">Required for the export of heme to the periplasm for the biogenesis of c-type cytochromes.</text>
</comment>
<accession>A0A4R2LEU3</accession>
<keyword evidence="10 13" id="KW-1133">Transmembrane helix</keyword>
<comment type="similarity">
    <text evidence="3 12">Belongs to the CcmB/CycW/HelB family.</text>
</comment>
<evidence type="ECO:0000256" key="11">
    <source>
        <dbReference type="ARBA" id="ARBA00023136"/>
    </source>
</evidence>
<keyword evidence="9 12" id="KW-0201">Cytochrome c-type biogenesis</keyword>
<dbReference type="GO" id="GO:1903607">
    <property type="term" value="P:cytochrome c biosynthetic process"/>
    <property type="evidence" value="ECO:0007669"/>
    <property type="project" value="TreeGrafter"/>
</dbReference>
<feature type="transmembrane region" description="Helical" evidence="13">
    <location>
        <begin position="99"/>
        <end position="127"/>
    </location>
</feature>
<dbReference type="InterPro" id="IPR003544">
    <property type="entry name" value="Cyt_c_biogenesis_CcmB"/>
</dbReference>
<organism evidence="14 15">
    <name type="scientific">Chromatocurvus halotolerans</name>
    <dbReference type="NCBI Taxonomy" id="1132028"/>
    <lineage>
        <taxon>Bacteria</taxon>
        <taxon>Pseudomonadati</taxon>
        <taxon>Pseudomonadota</taxon>
        <taxon>Gammaproteobacteria</taxon>
        <taxon>Cellvibrionales</taxon>
        <taxon>Halieaceae</taxon>
        <taxon>Chromatocurvus</taxon>
    </lineage>
</organism>
<keyword evidence="11 12" id="KW-0472">Membrane</keyword>
<sequence>MTETTAPGAVSFCLRLLRRQLTLAIRRPVAVGNPLLFFAMVVALFPLGIGPAPETLAGFAPGILWIVALLSNLLSADGIFRSDFDDGSLEQLLLAPQPLYLSVLAYVAAHWLVTGVLLALVSPLFAAMLDLPVVAWPSLAAGLFLGSGVMSLVGGIGAALTVGLRRGGMLISLLILPFYMPVLIFGTATVQAALDGAPVQPFLALLGSMLCLSIALAPLAISAGLRISVDA</sequence>
<feature type="transmembrane region" description="Helical" evidence="13">
    <location>
        <begin position="202"/>
        <end position="225"/>
    </location>
</feature>
<dbReference type="PANTHER" id="PTHR30070:SF1">
    <property type="entry name" value="CYTOCHROME C BIOGENESIS B-RELATED"/>
    <property type="match status" value="1"/>
</dbReference>
<dbReference type="NCBIfam" id="TIGR01190">
    <property type="entry name" value="ccmB"/>
    <property type="match status" value="1"/>
</dbReference>
<evidence type="ECO:0000256" key="10">
    <source>
        <dbReference type="ARBA" id="ARBA00022989"/>
    </source>
</evidence>
<evidence type="ECO:0000256" key="12">
    <source>
        <dbReference type="PIRNR" id="PIRNR002764"/>
    </source>
</evidence>
<evidence type="ECO:0000313" key="14">
    <source>
        <dbReference type="EMBL" id="TCO77795.1"/>
    </source>
</evidence>
<evidence type="ECO:0000256" key="6">
    <source>
        <dbReference type="ARBA" id="ARBA00022475"/>
    </source>
</evidence>
<keyword evidence="7 12" id="KW-0997">Cell inner membrane</keyword>
<dbReference type="AlphaFoldDB" id="A0A4R2LEU3"/>
<evidence type="ECO:0000256" key="9">
    <source>
        <dbReference type="ARBA" id="ARBA00022748"/>
    </source>
</evidence>
<dbReference type="GO" id="GO:0015232">
    <property type="term" value="F:heme transmembrane transporter activity"/>
    <property type="evidence" value="ECO:0007669"/>
    <property type="project" value="InterPro"/>
</dbReference>
<comment type="caution">
    <text evidence="14">The sequence shown here is derived from an EMBL/GenBank/DDBJ whole genome shotgun (WGS) entry which is preliminary data.</text>
</comment>
<feature type="transmembrane region" description="Helical" evidence="13">
    <location>
        <begin position="28"/>
        <end position="49"/>
    </location>
</feature>
<evidence type="ECO:0000256" key="8">
    <source>
        <dbReference type="ARBA" id="ARBA00022692"/>
    </source>
</evidence>
<feature type="transmembrane region" description="Helical" evidence="13">
    <location>
        <begin position="139"/>
        <end position="162"/>
    </location>
</feature>
<dbReference type="OrthoDB" id="9799895at2"/>
<dbReference type="PANTHER" id="PTHR30070">
    <property type="entry name" value="HEME EXPORTER PROTEIN B"/>
    <property type="match status" value="1"/>
</dbReference>
<gene>
    <name evidence="14" type="ORF">EV688_102252</name>
</gene>
<evidence type="ECO:0000256" key="1">
    <source>
        <dbReference type="ARBA" id="ARBA00002442"/>
    </source>
</evidence>
<proteinExistence type="inferred from homology"/>
<keyword evidence="15" id="KW-1185">Reference proteome</keyword>
<evidence type="ECO:0000256" key="7">
    <source>
        <dbReference type="ARBA" id="ARBA00022519"/>
    </source>
</evidence>
<evidence type="ECO:0000256" key="5">
    <source>
        <dbReference type="ARBA" id="ARBA00022448"/>
    </source>
</evidence>
<dbReference type="EMBL" id="SLWX01000002">
    <property type="protein sequence ID" value="TCO77795.1"/>
    <property type="molecule type" value="Genomic_DNA"/>
</dbReference>
<protein>
    <recommendedName>
        <fullName evidence="4 12">Heme exporter protein B</fullName>
    </recommendedName>
</protein>
<keyword evidence="5 12" id="KW-0813">Transport</keyword>
<keyword evidence="6 12" id="KW-1003">Cell membrane</keyword>
<dbReference type="InterPro" id="IPR026031">
    <property type="entry name" value="Cyt_c_CcmB_bac"/>
</dbReference>
<evidence type="ECO:0000256" key="3">
    <source>
        <dbReference type="ARBA" id="ARBA00010544"/>
    </source>
</evidence>
<evidence type="ECO:0000256" key="4">
    <source>
        <dbReference type="ARBA" id="ARBA00016452"/>
    </source>
</evidence>
<dbReference type="RefSeq" id="WP_117314661.1">
    <property type="nucleotide sequence ID" value="NZ_QQSW01000001.1"/>
</dbReference>
<comment type="subcellular location">
    <subcellularLocation>
        <location evidence="2">Cell inner membrane</location>
        <topology evidence="2">Multi-pass membrane protein</topology>
    </subcellularLocation>
</comment>
<evidence type="ECO:0000313" key="15">
    <source>
        <dbReference type="Proteomes" id="UP000294980"/>
    </source>
</evidence>
<dbReference type="GO" id="GO:0005886">
    <property type="term" value="C:plasma membrane"/>
    <property type="evidence" value="ECO:0007669"/>
    <property type="project" value="UniProtKB-SubCell"/>
</dbReference>
<evidence type="ECO:0000256" key="13">
    <source>
        <dbReference type="SAM" id="Phobius"/>
    </source>
</evidence>
<dbReference type="PRINTS" id="PR01414">
    <property type="entry name" value="CCMBBIOGNSIS"/>
</dbReference>